<reference evidence="1 2" key="1">
    <citation type="journal article" date="2024" name="Plant Biotechnol. J.">
        <title>Genome and CRISPR/Cas9 system of a widespread forest tree (Populus alba) in the world.</title>
        <authorList>
            <person name="Liu Y.J."/>
            <person name="Jiang P.F."/>
            <person name="Han X.M."/>
            <person name="Li X.Y."/>
            <person name="Wang H.M."/>
            <person name="Wang Y.J."/>
            <person name="Wang X.X."/>
            <person name="Zeng Q.Y."/>
        </authorList>
    </citation>
    <scope>NUCLEOTIDE SEQUENCE [LARGE SCALE GENOMIC DNA]</scope>
    <source>
        <strain evidence="2">cv. PAL-ZL1</strain>
    </source>
</reference>
<protein>
    <submittedName>
        <fullName evidence="1">Uncharacterized protein</fullName>
    </submittedName>
</protein>
<accession>A0ACC4AG65</accession>
<evidence type="ECO:0000313" key="1">
    <source>
        <dbReference type="EMBL" id="KAL3565163.1"/>
    </source>
</evidence>
<evidence type="ECO:0000313" key="2">
    <source>
        <dbReference type="Proteomes" id="UP000309997"/>
    </source>
</evidence>
<proteinExistence type="predicted"/>
<sequence length="1261" mass="139041">MRRCSGSSKSQEKQLQHHQKHKHCCLSHLFLKAAAQNPPKVAVIHAAPSSSSSAAASSGPQTQISRELIASTTPPIYEGDQCFTFANVFSSVDSLSSRLRSILDGADDPHLIKPQSPPGKGSNNPSKNQAETASAYNPKIVGIYMPPSVEYIISVFSILRCGEAFLPIDPSWPRDRVLSIVASANAALIITSRSSFGKGGNKDINEADWLVDRSGCRVLCFSMEDSECSGGPSELAWPCENEKERLFCYLMYTSGSTGKPKGVCGTEQGLLNRFWWMQKLYPLHGEEALLFKTSISFIDHLQEFLSAMLTTCTLVIPPFHELKEYPFSLVNVLQAYSINRLTAVPSLMRAILPVLQRQHSMQIQTSLKLLVLSGEVFSLSLWDALSTLLPRTTILNLYGTTEVSGDCTYFDCKRLPTILETEALTSIPIGLPISNCDVALICESDTSNKGEIYVGGLCVSNGYYSESTVTSFISAKPHMDNICNSSVDNWGCQGYYRTGDFAQRLQNGDLVFLGRTDRTVKINGQRIVLEEIENTLRGHPDVADAAVISREGPGELLFLDAILLFKEREKSEDFFVRSSIRKWMVDKVPLAMVPNRFVFTESLPMSSTGKVDYALLARSKFLNLHVQDEIGNATSDLLQIIKKAFCDGLMVEEVSCDDDFFAMGGNSISAAHVSYNLGINMRLLYNFPTPSKLHAALLEKKESYCMEVRVDANSQLKPKKDSLVSDMAYSPNPTTPIVPGLKSMKQPSKNPHQINDDHTVASKRFKEDLDSNISSACVNPSDGQPLSSSISMLCSFSRCNTVIYDENCRSRKSHQINRLAKVPRNGKGSSLHELWKVYMESCVDASPLVVVKQQDVYLFIGSHSHKFVCVNALSGSIQWEVKLEGRIESSAAIVGDFSQVVVGCYSGKIYFLNFFDGSICWTFQTCGEVKCQPVVDIHRQLIWCGSHDHNLYALDYRNHCCIYKLSCDGSIYGSPAIDEVHNSLYVASTSGHVTAISIKALPFNTLWEHELKVPVFGSLSLCPSSGNVICCLVDGNIVVLDFCGSIIWRCGTGGPVFAGACISCVLPSQVLICSRNGCVYSFEMETGDLLWEYNVGDPITASAYVDEHLQLLSDPCVLSDRLLCVCTSSGRVHLLQINLDDSGKESQPGLNIVQEFASLELPGDIFSSPVMIGGRIFVGCRDDYVHCISVEALKRAPHILQLDLAAESLPLLPGEMRYNFSRDIIAHEKFYSRLPRIIQQDHLVVQNSLEIIAAKHLAGHN</sequence>
<name>A0ACC4AG65_POPAL</name>
<dbReference type="EMBL" id="RCHU02000019">
    <property type="protein sequence ID" value="KAL3565163.1"/>
    <property type="molecule type" value="Genomic_DNA"/>
</dbReference>
<gene>
    <name evidence="1" type="ORF">D5086_033209</name>
</gene>
<organism evidence="1 2">
    <name type="scientific">Populus alba</name>
    <name type="common">White poplar</name>
    <dbReference type="NCBI Taxonomy" id="43335"/>
    <lineage>
        <taxon>Eukaryota</taxon>
        <taxon>Viridiplantae</taxon>
        <taxon>Streptophyta</taxon>
        <taxon>Embryophyta</taxon>
        <taxon>Tracheophyta</taxon>
        <taxon>Spermatophyta</taxon>
        <taxon>Magnoliopsida</taxon>
        <taxon>eudicotyledons</taxon>
        <taxon>Gunneridae</taxon>
        <taxon>Pentapetalae</taxon>
        <taxon>rosids</taxon>
        <taxon>fabids</taxon>
        <taxon>Malpighiales</taxon>
        <taxon>Salicaceae</taxon>
        <taxon>Saliceae</taxon>
        <taxon>Populus</taxon>
    </lineage>
</organism>
<keyword evidence="2" id="KW-1185">Reference proteome</keyword>
<dbReference type="Proteomes" id="UP000309997">
    <property type="component" value="Unassembled WGS sequence"/>
</dbReference>
<comment type="caution">
    <text evidence="1">The sequence shown here is derived from an EMBL/GenBank/DDBJ whole genome shotgun (WGS) entry which is preliminary data.</text>
</comment>